<evidence type="ECO:0000313" key="2">
    <source>
        <dbReference type="EMBL" id="RGL12351.1"/>
    </source>
</evidence>
<dbReference type="Proteomes" id="UP000260943">
    <property type="component" value="Unassembled WGS sequence"/>
</dbReference>
<keyword evidence="1" id="KW-1133">Transmembrane helix</keyword>
<dbReference type="SUPFAM" id="SSF48371">
    <property type="entry name" value="ARM repeat"/>
    <property type="match status" value="1"/>
</dbReference>
<keyword evidence="1" id="KW-0812">Transmembrane</keyword>
<protein>
    <recommendedName>
        <fullName evidence="4">Phage tail protein</fullName>
    </recommendedName>
</protein>
<proteinExistence type="predicted"/>
<comment type="caution">
    <text evidence="2">The sequence shown here is derived from an EMBL/GenBank/DDBJ whole genome shotgun (WGS) entry which is preliminary data.</text>
</comment>
<name>A0A3E4QZ41_9ACTN</name>
<feature type="transmembrane region" description="Helical" evidence="1">
    <location>
        <begin position="554"/>
        <end position="577"/>
    </location>
</feature>
<gene>
    <name evidence="2" type="ORF">DXC81_01465</name>
</gene>
<evidence type="ECO:0000313" key="3">
    <source>
        <dbReference type="Proteomes" id="UP000260943"/>
    </source>
</evidence>
<dbReference type="PANTHER" id="PTHR37813:SF1">
    <property type="entry name" value="FELS-2 PROPHAGE PROTEIN"/>
    <property type="match status" value="1"/>
</dbReference>
<dbReference type="EMBL" id="QSRJ01000001">
    <property type="protein sequence ID" value="RGL12351.1"/>
    <property type="molecule type" value="Genomic_DNA"/>
</dbReference>
<dbReference type="InterPro" id="IPR016024">
    <property type="entry name" value="ARM-type_fold"/>
</dbReference>
<sequence>MANTEVGAAYVSIMPSMKGFQQEVSSGVKGAFSSIKGVVAGALSTGAVAAFGKAALDSYAQFEQLVGGVDKLFGDASSKLQAYAADAYKTSGMSANRYMEQATSFSASLISSLGGDTAQAADLANTAMVSMADNVNVFGSEMEDVQNAFQGFAKQNFTMLDNLRLGYGGTQSEMLRLIKDASRLTDVQKQLGLTVDEGSLSFDNIVKAIQVVQTEMGITGTTAAEAAKTIEGSITMMKASWQNWLTGLGNEDADMGALTDQLVESVITAGRNVVPRVGEIAVSFGSTLASKAPDIASMFSGALMSALPPSISGAVSTAAGQVSEAVGGIVEAAGGLEGLASKVAGAVGAFAAFAGVKSSLTFLTGLGPQLMEAGRGAQFFVSQFMGISRMQGVGSALSAVKTSLTATGGALSGIISPVGIAVAAIASLAAAFAYFYTTNDGFRETINGIASTMMSLLAPAIESIMTTLQNMAATVMPLIMSAIQAVSPAIMQVLTVISQVVAVVIPLVAQIAATVLPIIASIVTAIVQVATAVITAVMPVVTQILTVIQTAMPLILAVVTSAMNGILGIVQAVWPFIQSIVTTVMGAVKAVIDTVWPAIQTVVNTVLQAIQTIIVAVMQVIQGDWEGAWETIRGFLDGCWEGIKNAVQTGIENIVNFFVELPGKITSALAGLPTLLIDAGRSVIDGFLSGLKQAWDGVVGWFGEITSMIPSLKGPIKVDAKLLVGNGETIMGGLLDGLTSGWYDVEDFLAEKTLDISNIKANPMGIIDAGGGMVLGGDINQTLNFNQPVQTPAEYARFVRRLAHYGLAGAR</sequence>
<dbReference type="PANTHER" id="PTHR37813">
    <property type="entry name" value="FELS-2 PROPHAGE PROTEIN"/>
    <property type="match status" value="1"/>
</dbReference>
<feature type="transmembrane region" description="Helical" evidence="1">
    <location>
        <begin position="411"/>
        <end position="436"/>
    </location>
</feature>
<feature type="transmembrane region" description="Helical" evidence="1">
    <location>
        <begin position="518"/>
        <end position="542"/>
    </location>
</feature>
<accession>A0A3E4QZ41</accession>
<organism evidence="2 3">
    <name type="scientific">Collinsella tanakaei</name>
    <dbReference type="NCBI Taxonomy" id="626935"/>
    <lineage>
        <taxon>Bacteria</taxon>
        <taxon>Bacillati</taxon>
        <taxon>Actinomycetota</taxon>
        <taxon>Coriobacteriia</taxon>
        <taxon>Coriobacteriales</taxon>
        <taxon>Coriobacteriaceae</taxon>
        <taxon>Collinsella</taxon>
    </lineage>
</organism>
<dbReference type="AlphaFoldDB" id="A0A3E4QZ41"/>
<dbReference type="RefSeq" id="WP_117678845.1">
    <property type="nucleotide sequence ID" value="NZ_QSRJ01000001.1"/>
</dbReference>
<reference evidence="2 3" key="1">
    <citation type="submission" date="2018-08" db="EMBL/GenBank/DDBJ databases">
        <title>A genome reference for cultivated species of the human gut microbiota.</title>
        <authorList>
            <person name="Zou Y."/>
            <person name="Xue W."/>
            <person name="Luo G."/>
        </authorList>
    </citation>
    <scope>NUCLEOTIDE SEQUENCE [LARGE SCALE GENOMIC DNA]</scope>
    <source>
        <strain evidence="2 3">TF08-14</strain>
    </source>
</reference>
<keyword evidence="1" id="KW-0472">Membrane</keyword>
<evidence type="ECO:0000256" key="1">
    <source>
        <dbReference type="SAM" id="Phobius"/>
    </source>
</evidence>
<evidence type="ECO:0008006" key="4">
    <source>
        <dbReference type="Google" id="ProtNLM"/>
    </source>
</evidence>
<feature type="transmembrane region" description="Helical" evidence="1">
    <location>
        <begin position="489"/>
        <end position="512"/>
    </location>
</feature>